<evidence type="ECO:0000256" key="10">
    <source>
        <dbReference type="ARBA" id="ARBA00022723"/>
    </source>
</evidence>
<feature type="domain" description="RING-type" evidence="21">
    <location>
        <begin position="265"/>
        <end position="305"/>
    </location>
</feature>
<dbReference type="GO" id="GO:0005886">
    <property type="term" value="C:plasma membrane"/>
    <property type="evidence" value="ECO:0007669"/>
    <property type="project" value="UniProtKB-SubCell"/>
</dbReference>
<evidence type="ECO:0000256" key="9">
    <source>
        <dbReference type="ARBA" id="ARBA00022692"/>
    </source>
</evidence>
<evidence type="ECO:0000256" key="3">
    <source>
        <dbReference type="ARBA" id="ARBA00004906"/>
    </source>
</evidence>
<dbReference type="PANTHER" id="PTHR16200">
    <property type="entry name" value="RING ZINC FINGER"/>
    <property type="match status" value="1"/>
</dbReference>
<comment type="similarity">
    <text evidence="4">Belongs to the ZNRF3 family.</text>
</comment>
<feature type="region of interest" description="Disordered" evidence="18">
    <location>
        <begin position="571"/>
        <end position="604"/>
    </location>
</feature>
<evidence type="ECO:0000256" key="17">
    <source>
        <dbReference type="PROSITE-ProRule" id="PRU00175"/>
    </source>
</evidence>
<evidence type="ECO:0000256" key="15">
    <source>
        <dbReference type="ARBA" id="ARBA00022989"/>
    </source>
</evidence>
<feature type="region of interest" description="Disordered" evidence="18">
    <location>
        <begin position="479"/>
        <end position="502"/>
    </location>
</feature>
<keyword evidence="16 19" id="KW-0472">Membrane</keyword>
<evidence type="ECO:0000259" key="21">
    <source>
        <dbReference type="PROSITE" id="PS50089"/>
    </source>
</evidence>
<feature type="chain" id="PRO_5017267128" description="RING-type E3 ubiquitin transferase" evidence="20">
    <location>
        <begin position="27"/>
        <end position="773"/>
    </location>
</feature>
<feature type="region of interest" description="Disordered" evidence="18">
    <location>
        <begin position="337"/>
        <end position="444"/>
    </location>
</feature>
<evidence type="ECO:0000256" key="11">
    <source>
        <dbReference type="ARBA" id="ARBA00022729"/>
    </source>
</evidence>
<evidence type="ECO:0000256" key="16">
    <source>
        <dbReference type="ARBA" id="ARBA00023136"/>
    </source>
</evidence>
<evidence type="ECO:0000256" key="4">
    <source>
        <dbReference type="ARBA" id="ARBA00008759"/>
    </source>
</evidence>
<dbReference type="Pfam" id="PF18212">
    <property type="entry name" value="ZNRF_3_ecto"/>
    <property type="match status" value="1"/>
</dbReference>
<feature type="transmembrane region" description="Helical" evidence="19">
    <location>
        <begin position="190"/>
        <end position="209"/>
    </location>
</feature>
<dbReference type="Gene3D" id="3.30.40.10">
    <property type="entry name" value="Zinc/RING finger domain, C3HC4 (zinc finger)"/>
    <property type="match status" value="1"/>
</dbReference>
<accession>A0A3B5B0X1</accession>
<dbReference type="FunFam" id="3.30.40.10:FF:000970">
    <property type="entry name" value="Ring finger protein 43"/>
    <property type="match status" value="1"/>
</dbReference>
<dbReference type="GO" id="GO:0030178">
    <property type="term" value="P:negative regulation of Wnt signaling pathway"/>
    <property type="evidence" value="ECO:0007669"/>
    <property type="project" value="UniProtKB-ARBA"/>
</dbReference>
<dbReference type="SUPFAM" id="SSF57850">
    <property type="entry name" value="RING/U-box"/>
    <property type="match status" value="1"/>
</dbReference>
<keyword evidence="12 17" id="KW-0863">Zinc-finger</keyword>
<dbReference type="GO" id="GO:0016055">
    <property type="term" value="P:Wnt signaling pathway"/>
    <property type="evidence" value="ECO:0007669"/>
    <property type="project" value="UniProtKB-KW"/>
</dbReference>
<dbReference type="Pfam" id="PF13639">
    <property type="entry name" value="zf-RING_2"/>
    <property type="match status" value="1"/>
</dbReference>
<evidence type="ECO:0000256" key="5">
    <source>
        <dbReference type="ARBA" id="ARBA00012483"/>
    </source>
</evidence>
<keyword evidence="10" id="KW-0479">Metal-binding</keyword>
<dbReference type="Ensembl" id="ENSSPAT00000024100.1">
    <property type="protein sequence ID" value="ENSSPAP00000023719.1"/>
    <property type="gene ID" value="ENSSPAG00000017881.1"/>
</dbReference>
<reference evidence="22" key="1">
    <citation type="submission" date="2023-09" db="UniProtKB">
        <authorList>
            <consortium name="Ensembl"/>
        </authorList>
    </citation>
    <scope>IDENTIFICATION</scope>
</reference>
<dbReference type="UniPathway" id="UPA00143"/>
<dbReference type="InterPro" id="IPR001841">
    <property type="entry name" value="Znf_RING"/>
</dbReference>
<keyword evidence="7" id="KW-0808">Transferase</keyword>
<keyword evidence="9 19" id="KW-0812">Transmembrane</keyword>
<keyword evidence="8" id="KW-0879">Wnt signaling pathway</keyword>
<dbReference type="Gene3D" id="3.50.30.30">
    <property type="match status" value="1"/>
</dbReference>
<evidence type="ECO:0000256" key="20">
    <source>
        <dbReference type="SAM" id="SignalP"/>
    </source>
</evidence>
<evidence type="ECO:0000256" key="1">
    <source>
        <dbReference type="ARBA" id="ARBA00000900"/>
    </source>
</evidence>
<evidence type="ECO:0000313" key="22">
    <source>
        <dbReference type="Ensembl" id="ENSSPAP00000023719.1"/>
    </source>
</evidence>
<evidence type="ECO:0000256" key="2">
    <source>
        <dbReference type="ARBA" id="ARBA00004251"/>
    </source>
</evidence>
<dbReference type="SMART" id="SM00184">
    <property type="entry name" value="RING"/>
    <property type="match status" value="1"/>
</dbReference>
<comment type="subcellular location">
    <subcellularLocation>
        <location evidence="2">Cell membrane</location>
        <topology evidence="2">Single-pass type I membrane protein</topology>
    </subcellularLocation>
</comment>
<evidence type="ECO:0000256" key="7">
    <source>
        <dbReference type="ARBA" id="ARBA00022679"/>
    </source>
</evidence>
<feature type="compositionally biased region" description="Pro residues" evidence="18">
    <location>
        <begin position="571"/>
        <end position="581"/>
    </location>
</feature>
<evidence type="ECO:0000256" key="19">
    <source>
        <dbReference type="SAM" id="Phobius"/>
    </source>
</evidence>
<name>A0A3B5B0X1_9TELE</name>
<keyword evidence="6" id="KW-1003">Cell membrane</keyword>
<feature type="compositionally biased region" description="Low complexity" evidence="18">
    <location>
        <begin position="431"/>
        <end position="444"/>
    </location>
</feature>
<feature type="compositionally biased region" description="Low complexity" evidence="18">
    <location>
        <begin position="374"/>
        <end position="386"/>
    </location>
</feature>
<keyword evidence="13" id="KW-0833">Ubl conjugation pathway</keyword>
<evidence type="ECO:0000256" key="13">
    <source>
        <dbReference type="ARBA" id="ARBA00022786"/>
    </source>
</evidence>
<dbReference type="GeneTree" id="ENSGT00940000154006"/>
<comment type="catalytic activity">
    <reaction evidence="1">
        <text>S-ubiquitinyl-[E2 ubiquitin-conjugating enzyme]-L-cysteine + [acceptor protein]-L-lysine = [E2 ubiquitin-conjugating enzyme]-L-cysteine + N(6)-ubiquitinyl-[acceptor protein]-L-lysine.</text>
        <dbReference type="EC" id="2.3.2.27"/>
    </reaction>
</comment>
<evidence type="ECO:0000256" key="14">
    <source>
        <dbReference type="ARBA" id="ARBA00022833"/>
    </source>
</evidence>
<dbReference type="STRING" id="144197.ENSSPAP00000023719"/>
<feature type="region of interest" description="Disordered" evidence="18">
    <location>
        <begin position="525"/>
        <end position="553"/>
    </location>
</feature>
<feature type="signal peptide" evidence="20">
    <location>
        <begin position="1"/>
        <end position="26"/>
    </location>
</feature>
<gene>
    <name evidence="22" type="primary">RNF43</name>
</gene>
<dbReference type="InterPro" id="IPR040700">
    <property type="entry name" value="ZNRF-3_ecto"/>
</dbReference>
<keyword evidence="11 20" id="KW-0732">Signal</keyword>
<dbReference type="GO" id="GO:0008270">
    <property type="term" value="F:zinc ion binding"/>
    <property type="evidence" value="ECO:0007669"/>
    <property type="project" value="UniProtKB-KW"/>
</dbReference>
<dbReference type="EC" id="2.3.2.27" evidence="5"/>
<dbReference type="InterPro" id="IPR051073">
    <property type="entry name" value="ZNRF3_Arkadia_E3_ligases"/>
</dbReference>
<comment type="pathway">
    <text evidence="3">Protein modification; protein ubiquitination.</text>
</comment>
<dbReference type="AlphaFoldDB" id="A0A3B5B0X1"/>
<dbReference type="PROSITE" id="PS50089">
    <property type="entry name" value="ZF_RING_2"/>
    <property type="match status" value="1"/>
</dbReference>
<dbReference type="GO" id="GO:0016567">
    <property type="term" value="P:protein ubiquitination"/>
    <property type="evidence" value="ECO:0007669"/>
    <property type="project" value="UniProtKB-UniPathway"/>
</dbReference>
<evidence type="ECO:0000256" key="8">
    <source>
        <dbReference type="ARBA" id="ARBA00022687"/>
    </source>
</evidence>
<feature type="compositionally biased region" description="Basic residues" evidence="18">
    <location>
        <begin position="356"/>
        <end position="371"/>
    </location>
</feature>
<evidence type="ECO:0000256" key="12">
    <source>
        <dbReference type="ARBA" id="ARBA00022771"/>
    </source>
</evidence>
<keyword evidence="15 19" id="KW-1133">Transmembrane helix</keyword>
<evidence type="ECO:0000256" key="18">
    <source>
        <dbReference type="SAM" id="MobiDB-lite"/>
    </source>
</evidence>
<organism evidence="22">
    <name type="scientific">Stegastes partitus</name>
    <name type="common">bicolor damselfish</name>
    <dbReference type="NCBI Taxonomy" id="144197"/>
    <lineage>
        <taxon>Eukaryota</taxon>
        <taxon>Metazoa</taxon>
        <taxon>Chordata</taxon>
        <taxon>Craniata</taxon>
        <taxon>Vertebrata</taxon>
        <taxon>Euteleostomi</taxon>
        <taxon>Actinopterygii</taxon>
        <taxon>Neopterygii</taxon>
        <taxon>Teleostei</taxon>
        <taxon>Neoteleostei</taxon>
        <taxon>Acanthomorphata</taxon>
        <taxon>Ovalentaria</taxon>
        <taxon>Pomacentridae</taxon>
        <taxon>Stegastes</taxon>
    </lineage>
</organism>
<keyword evidence="14" id="KW-0862">Zinc</keyword>
<protein>
    <recommendedName>
        <fullName evidence="5">RING-type E3 ubiquitin transferase</fullName>
        <ecNumber evidence="5">2.3.2.27</ecNumber>
    </recommendedName>
</protein>
<dbReference type="InterPro" id="IPR013083">
    <property type="entry name" value="Znf_RING/FYVE/PHD"/>
</dbReference>
<sequence length="773" mass="84955">MLGGHRRRLAGLWPWLLMAALQVVLGQPGLESERPTLRAVIKVTLLKHEPTGKPIVLEGVFVGGSAGKAEGKLMQYHPLSLCNTSEDERQESDFITIVKLEHRVPRCKALHDKVRITHTLTHRRGAECVMHFSQLNALRNSPLQIDSLPRPVVLVEAEDAEELMGLVNKNEEAKVVIEIKMEPKWPHYDVGILLTIVLAILTIVLIFAFRYKCKSNRTWDSVHQQTMRAISRLETKPYSSQGCSGSQRHRGAWGSASSSNSSPVCAICLEEFQDGQHLRIISCAHEFHKDCVDPWLLQHRTCPLCMHNIMGEDQHFLETFSVLHTKTVPLCSDTAVLHRDRATGPEEQTPAESRAKPRTSTHHYTPRRSCHNYRSSCPAQRSASSSRLHHTVSVTPQTRGAPAHSRQDDGSCSGGSYRTERSGYLADGPASDSSSGPCHGSSSDSVLNCTDVSLQGVYGSWSTFRSSLSSDYDPLVYYGPGPGRGPRRNSLEAGAQARPRSLDSVVNKAGCPEEQPQTVFSHIHYHRHRHHHYEEGEHSQGQSRGSDEEQGAAAAVTAPLVLDKDSPVCPPKHSPCNCPKPDPTDRPSPGMECQDHDPSSPAGPPVLVSPIPLQLQPHCCHQGHGHAAAALGRVGGCVLDGPSVRFHQSLDLQDDRSIHIHYGQGQGFCCSPPELHPALLPVPLILDSGGMEDWPCCAGAHVVWQKRVQQARSEPQLLGPGTSMDRPPCRFHQGPAADRNTDICLYCQSLHHNQGGCRLSISINMITIRVLFS</sequence>
<proteinExistence type="inferred from homology"/>
<dbReference type="GO" id="GO:0061630">
    <property type="term" value="F:ubiquitin protein ligase activity"/>
    <property type="evidence" value="ECO:0007669"/>
    <property type="project" value="UniProtKB-EC"/>
</dbReference>
<evidence type="ECO:0000256" key="6">
    <source>
        <dbReference type="ARBA" id="ARBA00022475"/>
    </source>
</evidence>